<evidence type="ECO:0000313" key="6">
    <source>
        <dbReference type="Proteomes" id="UP001358586"/>
    </source>
</evidence>
<dbReference type="PANTHER" id="PTHR11680:SF63">
    <property type="entry name" value="SERINE HYDROXYMETHYLTRANSFERASE 3, CHLOROPLASTIC"/>
    <property type="match status" value="1"/>
</dbReference>
<dbReference type="PANTHER" id="PTHR11680">
    <property type="entry name" value="SERINE HYDROXYMETHYLTRANSFERASE"/>
    <property type="match status" value="1"/>
</dbReference>
<dbReference type="InterPro" id="IPR039429">
    <property type="entry name" value="SHMT-like_dom"/>
</dbReference>
<comment type="catalytic activity">
    <reaction evidence="1">
        <text>(6R)-5,10-methylene-5,6,7,8-tetrahydrofolate + glycine + H2O = (6S)-5,6,7,8-tetrahydrofolate + L-serine</text>
        <dbReference type="Rhea" id="RHEA:15481"/>
        <dbReference type="ChEBI" id="CHEBI:15377"/>
        <dbReference type="ChEBI" id="CHEBI:15636"/>
        <dbReference type="ChEBI" id="CHEBI:33384"/>
        <dbReference type="ChEBI" id="CHEBI:57305"/>
        <dbReference type="ChEBI" id="CHEBI:57453"/>
        <dbReference type="EC" id="2.1.2.1"/>
    </reaction>
</comment>
<dbReference type="Proteomes" id="UP001358586">
    <property type="component" value="Chromosome 11"/>
</dbReference>
<name>A0ABR0N3X7_GOSAR</name>
<dbReference type="EMBL" id="JARKNE010000011">
    <property type="protein sequence ID" value="KAK5785273.1"/>
    <property type="molecule type" value="Genomic_DNA"/>
</dbReference>
<dbReference type="SUPFAM" id="SSF53383">
    <property type="entry name" value="PLP-dependent transferases"/>
    <property type="match status" value="1"/>
</dbReference>
<keyword evidence="3" id="KW-0663">Pyridoxal phosphate</keyword>
<dbReference type="Pfam" id="PF00464">
    <property type="entry name" value="SHMT"/>
    <property type="match status" value="1"/>
</dbReference>
<evidence type="ECO:0000256" key="3">
    <source>
        <dbReference type="ARBA" id="ARBA00022898"/>
    </source>
</evidence>
<sequence length="144" mass="16427">MLDKYSEGLPTNDLFIYYRYYGGNEYIDELKILCPKRALVAFHLDEKKPGINVQPLSGSLENFKVYTAILNPHDRIMGLDLPHEGHLPHGFMTPKRQVSGTSIYFESMPYRLDESAGLPDVVVLRCLARAPFYLYPKLELVSSS</sequence>
<dbReference type="InterPro" id="IPR015424">
    <property type="entry name" value="PyrdxlP-dep_Trfase"/>
</dbReference>
<evidence type="ECO:0000313" key="5">
    <source>
        <dbReference type="EMBL" id="KAK5785273.1"/>
    </source>
</evidence>
<evidence type="ECO:0000256" key="2">
    <source>
        <dbReference type="ARBA" id="ARBA00001933"/>
    </source>
</evidence>
<evidence type="ECO:0000256" key="1">
    <source>
        <dbReference type="ARBA" id="ARBA00001528"/>
    </source>
</evidence>
<reference evidence="5 6" key="1">
    <citation type="submission" date="2023-03" db="EMBL/GenBank/DDBJ databases">
        <title>WGS of Gossypium arboreum.</title>
        <authorList>
            <person name="Yu D."/>
        </authorList>
    </citation>
    <scope>NUCLEOTIDE SEQUENCE [LARGE SCALE GENOMIC DNA]</scope>
    <source>
        <tissue evidence="5">Leaf</tissue>
    </source>
</reference>
<comment type="cofactor">
    <cofactor evidence="2">
        <name>pyridoxal 5'-phosphate</name>
        <dbReference type="ChEBI" id="CHEBI:597326"/>
    </cofactor>
</comment>
<feature type="domain" description="Serine hydroxymethyltransferase-like" evidence="4">
    <location>
        <begin position="2"/>
        <end position="129"/>
    </location>
</feature>
<dbReference type="InterPro" id="IPR015421">
    <property type="entry name" value="PyrdxlP-dep_Trfase_major"/>
</dbReference>
<organism evidence="5 6">
    <name type="scientific">Gossypium arboreum</name>
    <name type="common">Tree cotton</name>
    <name type="synonym">Gossypium nanking</name>
    <dbReference type="NCBI Taxonomy" id="29729"/>
    <lineage>
        <taxon>Eukaryota</taxon>
        <taxon>Viridiplantae</taxon>
        <taxon>Streptophyta</taxon>
        <taxon>Embryophyta</taxon>
        <taxon>Tracheophyta</taxon>
        <taxon>Spermatophyta</taxon>
        <taxon>Magnoliopsida</taxon>
        <taxon>eudicotyledons</taxon>
        <taxon>Gunneridae</taxon>
        <taxon>Pentapetalae</taxon>
        <taxon>rosids</taxon>
        <taxon>malvids</taxon>
        <taxon>Malvales</taxon>
        <taxon>Malvaceae</taxon>
        <taxon>Malvoideae</taxon>
        <taxon>Gossypium</taxon>
    </lineage>
</organism>
<dbReference type="InterPro" id="IPR049943">
    <property type="entry name" value="Ser_HO-MeTrfase-like"/>
</dbReference>
<comment type="caution">
    <text evidence="5">The sequence shown here is derived from an EMBL/GenBank/DDBJ whole genome shotgun (WGS) entry which is preliminary data.</text>
</comment>
<dbReference type="Gene3D" id="3.40.640.10">
    <property type="entry name" value="Type I PLP-dependent aspartate aminotransferase-like (Major domain)"/>
    <property type="match status" value="1"/>
</dbReference>
<accession>A0ABR0N3X7</accession>
<evidence type="ECO:0000259" key="4">
    <source>
        <dbReference type="Pfam" id="PF00464"/>
    </source>
</evidence>
<keyword evidence="6" id="KW-1185">Reference proteome</keyword>
<protein>
    <recommendedName>
        <fullName evidence="4">Serine hydroxymethyltransferase-like domain-containing protein</fullName>
    </recommendedName>
</protein>
<gene>
    <name evidence="5" type="ORF">PVK06_039840</name>
</gene>
<proteinExistence type="predicted"/>